<proteinExistence type="predicted"/>
<feature type="chain" id="PRO_5035764593" evidence="2">
    <location>
        <begin position="19"/>
        <end position="1428"/>
    </location>
</feature>
<feature type="compositionally biased region" description="Polar residues" evidence="1">
    <location>
        <begin position="1287"/>
        <end position="1331"/>
    </location>
</feature>
<reference evidence="3 4" key="1">
    <citation type="submission" date="2020-04" db="EMBL/GenBank/DDBJ databases">
        <authorList>
            <person name="Wallbank WR R."/>
            <person name="Pardo Diaz C."/>
            <person name="Kozak K."/>
            <person name="Martin S."/>
            <person name="Jiggins C."/>
            <person name="Moest M."/>
            <person name="Warren A I."/>
            <person name="Byers J.R.P. K."/>
            <person name="Montejo-Kovacevich G."/>
            <person name="Yen C E."/>
        </authorList>
    </citation>
    <scope>NUCLEOTIDE SEQUENCE [LARGE SCALE GENOMIC DNA]</scope>
</reference>
<protein>
    <submittedName>
        <fullName evidence="3">Uncharacterized protein</fullName>
    </submittedName>
</protein>
<feature type="compositionally biased region" description="Basic and acidic residues" evidence="1">
    <location>
        <begin position="933"/>
        <end position="983"/>
    </location>
</feature>
<accession>A0A8S1BID5</accession>
<evidence type="ECO:0000313" key="3">
    <source>
        <dbReference type="EMBL" id="CAB3258102.1"/>
    </source>
</evidence>
<organism evidence="3 4">
    <name type="scientific">Arctia plantaginis</name>
    <name type="common">Wood tiger moth</name>
    <name type="synonym">Phalaena plantaginis</name>
    <dbReference type="NCBI Taxonomy" id="874455"/>
    <lineage>
        <taxon>Eukaryota</taxon>
        <taxon>Metazoa</taxon>
        <taxon>Ecdysozoa</taxon>
        <taxon>Arthropoda</taxon>
        <taxon>Hexapoda</taxon>
        <taxon>Insecta</taxon>
        <taxon>Pterygota</taxon>
        <taxon>Neoptera</taxon>
        <taxon>Endopterygota</taxon>
        <taxon>Lepidoptera</taxon>
        <taxon>Glossata</taxon>
        <taxon>Ditrysia</taxon>
        <taxon>Noctuoidea</taxon>
        <taxon>Erebidae</taxon>
        <taxon>Arctiinae</taxon>
        <taxon>Arctia</taxon>
    </lineage>
</organism>
<name>A0A8S1BID5_ARCPL</name>
<feature type="compositionally biased region" description="Basic residues" evidence="1">
    <location>
        <begin position="32"/>
        <end position="46"/>
    </location>
</feature>
<feature type="compositionally biased region" description="Acidic residues" evidence="1">
    <location>
        <begin position="397"/>
        <end position="427"/>
    </location>
</feature>
<evidence type="ECO:0000256" key="1">
    <source>
        <dbReference type="SAM" id="MobiDB-lite"/>
    </source>
</evidence>
<dbReference type="EMBL" id="CADEBD010000620">
    <property type="protein sequence ID" value="CAB3258102.1"/>
    <property type="molecule type" value="Genomic_DNA"/>
</dbReference>
<feature type="region of interest" description="Disordered" evidence="1">
    <location>
        <begin position="377"/>
        <end position="427"/>
    </location>
</feature>
<dbReference type="OrthoDB" id="6345081at2759"/>
<comment type="caution">
    <text evidence="3">The sequence shown here is derived from an EMBL/GenBank/DDBJ whole genome shotgun (WGS) entry which is preliminary data.</text>
</comment>
<dbReference type="Proteomes" id="UP000494256">
    <property type="component" value="Unassembled WGS sequence"/>
</dbReference>
<feature type="compositionally biased region" description="Basic and acidic residues" evidence="1">
    <location>
        <begin position="1386"/>
        <end position="1396"/>
    </location>
</feature>
<feature type="region of interest" description="Disordered" evidence="1">
    <location>
        <begin position="1263"/>
        <end position="1428"/>
    </location>
</feature>
<evidence type="ECO:0000313" key="4">
    <source>
        <dbReference type="Proteomes" id="UP000494256"/>
    </source>
</evidence>
<feature type="compositionally biased region" description="Polar residues" evidence="1">
    <location>
        <begin position="1349"/>
        <end position="1371"/>
    </location>
</feature>
<feature type="compositionally biased region" description="Basic and acidic residues" evidence="1">
    <location>
        <begin position="1263"/>
        <end position="1286"/>
    </location>
</feature>
<feature type="compositionally biased region" description="Acidic residues" evidence="1">
    <location>
        <begin position="53"/>
        <end position="63"/>
    </location>
</feature>
<feature type="region of interest" description="Disordered" evidence="1">
    <location>
        <begin position="913"/>
        <end position="983"/>
    </location>
</feature>
<evidence type="ECO:0000256" key="2">
    <source>
        <dbReference type="SAM" id="SignalP"/>
    </source>
</evidence>
<feature type="signal peptide" evidence="2">
    <location>
        <begin position="1"/>
        <end position="18"/>
    </location>
</feature>
<gene>
    <name evidence="3" type="ORF">APLA_LOCUS16102</name>
</gene>
<feature type="compositionally biased region" description="Low complexity" evidence="1">
    <location>
        <begin position="1406"/>
        <end position="1421"/>
    </location>
</feature>
<feature type="compositionally biased region" description="Polar residues" evidence="1">
    <location>
        <begin position="384"/>
        <end position="393"/>
    </location>
</feature>
<sequence>MISFKFLLFAALVAVTLSHHIHSRSLVQARVGHSHHHEARSHRGRGLVREDRSDSDEGIEEEGSGSQVNYDSEEEQERRRVVINSRRNSRNDNSRVSGKAVRVVNGLRNLKRKALYSIGFFSQGIKGDHRASSIFKHLSTRPKARSVEDVLNVYLTGAFGAGEIIDSWVPGLGRLFSSVAVASVKINFCLGDGRATVRSRPGTICSNKYGSNWGFKAEREISTYNSARDYITAYGLNDGLAKCKRLLSTHAKVELSSLSGSQRIVAQAIFDLFQNDRFSHNYSWSKKDVSFVFSKVITVVAALGSSYHKNVGPIIVDDLCDYSSVIGNDNNGLKLSTLKAEIRKAIAKANSNRWKNVIKECSDDDYRKIIQVREDDDSEELDSGLNTLPQNKRPNTEDNENDEIDSDTVSDRADDDNDDTVDIDDEENVNDYRRVKIEKKTHKIDRRNNNKNIDINKKKRVIDDDDDEYTKKRNTNSDKIRKEKKKNIHVYRKEIDIRDINDDKKNNNNRNPTQKPLSSFRIFWRGIKKDHSASKIFKILSKKPRPTKFGDVLDVYLTGAFGAGAIIDSWAPGSRPTKFGDVLDVYLTGAFGAGAIIDSWAPGYVKIVKEDVYKQNKEDKISTNKKSTVDEEVIEKKVGLEINKNTDSKIQRRPLFSFNIFWRGIKKDHGASSIFRSLSRKPKPTNLGDVLDVYLTGAFGAGAIIDSWAPGLGKLFSSLAIVSAKINYCSNNAPFKVPSNRLGSICTENYGSNWGFKPDRELLTSNKPRDYIIAYGLDNGLDKFRTLLKTHVKADLSSLSGSQKIVAEAIYDSLQNGRFNDDYSWSKKDVSFVFSKVITVVAALGSSYHKNVGSTIVDNLCDYSSEIGSESNGLELISLKSKIKEAIVSANSHRWQQVITECSDDQYEKIVQNQDKDGDDDDENDYNIFTQEEPSRDGDNDKTDIKSDVKNDKKKDVNNEKNIDVESDKTGSNKKDKDNNLGLKKELSVDNNTIEKKVKIENKITKENQVALSSFGIFWQRIKEGHRASTIFKTLSTRTKSTKVSDVLDVYLTGTFGAGAIIDSWVPGLGKLFSSLVLASTKINYCLKNCAFRDLSSKLESICSNKYGSDWGFKVESDISSYNDVSDYITAYGLKDGLATFKRLLQTHTKTDLSGLVGSQKVVAQAIFDIVDNGRFSTDYSWSKKDVTFVFSKVITVLGALGSSYDSKFGSSLVDELLDYSNDIGNDNNGLVLIDLRQKIKESITSCQSHNWNNVITISSNEKISKRSHEETKDSSNISTKDKTSRGTDFNGSEDNSNTDSIKTSGKRLSSFEQSRQTRAESASQNESAYSRSIKKNGSEEKASGIQGHRQSNQSENKNYESGTRNENGSGTYEKKSSNYNASNDDSFKNEHKSVRNSDGSEFENESNSYSSHSSSSSSNSESEKSYY</sequence>
<feature type="region of interest" description="Disordered" evidence="1">
    <location>
        <begin position="28"/>
        <end position="97"/>
    </location>
</feature>
<keyword evidence="2" id="KW-0732">Signal</keyword>